<protein>
    <submittedName>
        <fullName evidence="1">Uncharacterized protein</fullName>
    </submittedName>
</protein>
<evidence type="ECO:0000313" key="1">
    <source>
        <dbReference type="EMBL" id="KAJ8984219.1"/>
    </source>
</evidence>
<accession>A0ABQ9K2Z9</accession>
<sequence>MIIMKVIKQFYTSIKWTIFYKCVYEQDFDILCNIFLEMSKYTVLKDRQAFGSLMNTIHTTLLVCQCYLTVSGYENCDIVKHYM</sequence>
<dbReference type="Proteomes" id="UP001162164">
    <property type="component" value="Unassembled WGS sequence"/>
</dbReference>
<organism evidence="1 2">
    <name type="scientific">Molorchus minor</name>
    <dbReference type="NCBI Taxonomy" id="1323400"/>
    <lineage>
        <taxon>Eukaryota</taxon>
        <taxon>Metazoa</taxon>
        <taxon>Ecdysozoa</taxon>
        <taxon>Arthropoda</taxon>
        <taxon>Hexapoda</taxon>
        <taxon>Insecta</taxon>
        <taxon>Pterygota</taxon>
        <taxon>Neoptera</taxon>
        <taxon>Endopterygota</taxon>
        <taxon>Coleoptera</taxon>
        <taxon>Polyphaga</taxon>
        <taxon>Cucujiformia</taxon>
        <taxon>Chrysomeloidea</taxon>
        <taxon>Cerambycidae</taxon>
        <taxon>Lamiinae</taxon>
        <taxon>Monochamini</taxon>
        <taxon>Molorchus</taxon>
    </lineage>
</organism>
<name>A0ABQ9K2Z9_9CUCU</name>
<comment type="caution">
    <text evidence="1">The sequence shown here is derived from an EMBL/GenBank/DDBJ whole genome shotgun (WGS) entry which is preliminary data.</text>
</comment>
<dbReference type="EMBL" id="JAPWTJ010000044">
    <property type="protein sequence ID" value="KAJ8984219.1"/>
    <property type="molecule type" value="Genomic_DNA"/>
</dbReference>
<gene>
    <name evidence="1" type="ORF">NQ317_011129</name>
</gene>
<keyword evidence="2" id="KW-1185">Reference proteome</keyword>
<reference evidence="1" key="1">
    <citation type="journal article" date="2023" name="Insect Mol. Biol.">
        <title>Genome sequencing provides insights into the evolution of gene families encoding plant cell wall-degrading enzymes in longhorned beetles.</title>
        <authorList>
            <person name="Shin N.R."/>
            <person name="Okamura Y."/>
            <person name="Kirsch R."/>
            <person name="Pauchet Y."/>
        </authorList>
    </citation>
    <scope>NUCLEOTIDE SEQUENCE</scope>
    <source>
        <strain evidence="1">MMC_N1</strain>
    </source>
</reference>
<proteinExistence type="predicted"/>
<evidence type="ECO:0000313" key="2">
    <source>
        <dbReference type="Proteomes" id="UP001162164"/>
    </source>
</evidence>